<feature type="compositionally biased region" description="Low complexity" evidence="1">
    <location>
        <begin position="19"/>
        <end position="45"/>
    </location>
</feature>
<dbReference type="GO" id="GO:1902604">
    <property type="term" value="P:p-aminobenzoyl-glutamate transmembrane transport"/>
    <property type="evidence" value="ECO:0007669"/>
    <property type="project" value="InterPro"/>
</dbReference>
<feature type="transmembrane region" description="Helical" evidence="2">
    <location>
        <begin position="464"/>
        <end position="481"/>
    </location>
</feature>
<dbReference type="GO" id="GO:0015558">
    <property type="term" value="F:secondary active p-aminobenzoyl-glutamate transmembrane transporter activity"/>
    <property type="evidence" value="ECO:0007669"/>
    <property type="project" value="InterPro"/>
</dbReference>
<dbReference type="PANTHER" id="PTHR30282:SF0">
    <property type="entry name" value="P-AMINOBENZOYL-GLUTAMATE TRANSPORT PROTEIN"/>
    <property type="match status" value="1"/>
</dbReference>
<keyword evidence="2" id="KW-0812">Transmembrane</keyword>
<sequence>MQKVMTMSADKDNIHGPPATEGRAGSTAATATEGAGGTTPDAPTSALGKWSDKFLTGVERLGNKLPTPFTLFLILFLLTAIASSIMAWMNVSVIVPGSDEELFIRGLFTGEGLTWLTVNLGANYIGFPPLVTVLPILLAVGVAERSGMLSALIRKLFGSARKLVLPYAVGVIGVTASVMADAAFVVVPPLAAMVFKAAGRHPVAGLLGGFAAVGAGYSTALVPTSLDALFAGITNAVMESLPSLETTEVNPVSNYYFNIAASILLGMLCGFIIDKVLEPRMWRQQVTTDYAVTDSGQDDPAREDEISPTLTAHENRALKVSLWTTLLVSILVVVVVLIPNSPWRNEGGGFLPQSPLLSSVVFIVFLIFMVMGIAYGVVLGTIKNMEDVVHMMGESIKDMIDFLVLAFILGQFVALFNWTGIGTWTAVQGAAGLEAIGLTGFSAILAFIMLASLLNLLIISGSAMWTLMAAVFVPMFALLGYEPSFVQAAFRVGDSATQVITPLNPYMIVILGLLRRYEPDAGLGTLMSRLIPFVIPFWLAWASLLAIWFYADLPLGPGSGIFL</sequence>
<dbReference type="PANTHER" id="PTHR30282">
    <property type="entry name" value="P-AMINOBENZOYL GLUTAMATE TRANSPORTER"/>
    <property type="match status" value="1"/>
</dbReference>
<feature type="transmembrane region" description="Helical" evidence="2">
    <location>
        <begin position="526"/>
        <end position="551"/>
    </location>
</feature>
<dbReference type="HOGENOM" id="CLU_040132_0_0_11"/>
<feature type="transmembrane region" description="Helical" evidence="2">
    <location>
        <begin position="320"/>
        <end position="339"/>
    </location>
</feature>
<dbReference type="InterPro" id="IPR004697">
    <property type="entry name" value="AbgT"/>
</dbReference>
<organism evidence="3 4">
    <name type="scientific">Corynebacterium efficiens (strain DSM 44549 / YS-314 / AJ 12310 / JCM 11189 / NBRC 100395)</name>
    <dbReference type="NCBI Taxonomy" id="196164"/>
    <lineage>
        <taxon>Bacteria</taxon>
        <taxon>Bacillati</taxon>
        <taxon>Actinomycetota</taxon>
        <taxon>Actinomycetes</taxon>
        <taxon>Mycobacteriales</taxon>
        <taxon>Corynebacteriaceae</taxon>
        <taxon>Corynebacterium</taxon>
    </lineage>
</organism>
<protein>
    <recommendedName>
        <fullName evidence="5">Aminobenzoyl-glutamate transport protein</fullName>
    </recommendedName>
</protein>
<evidence type="ECO:0000313" key="3">
    <source>
        <dbReference type="EMBL" id="BAC16915.1"/>
    </source>
</evidence>
<keyword evidence="4" id="KW-1185">Reference proteome</keyword>
<dbReference type="eggNOG" id="COG2978">
    <property type="taxonomic scope" value="Bacteria"/>
</dbReference>
<keyword evidence="2" id="KW-0472">Membrane</keyword>
<accession>Q8FUB5</accession>
<dbReference type="KEGG" id="cef:CE0105"/>
<keyword evidence="2" id="KW-1133">Transmembrane helix</keyword>
<feature type="transmembrane region" description="Helical" evidence="2">
    <location>
        <begin position="496"/>
        <end position="514"/>
    </location>
</feature>
<feature type="transmembrane region" description="Helical" evidence="2">
    <location>
        <begin position="359"/>
        <end position="382"/>
    </location>
</feature>
<feature type="transmembrane region" description="Helical" evidence="2">
    <location>
        <begin position="402"/>
        <end position="424"/>
    </location>
</feature>
<evidence type="ECO:0000313" key="4">
    <source>
        <dbReference type="Proteomes" id="UP000001409"/>
    </source>
</evidence>
<feature type="transmembrane region" description="Helical" evidence="2">
    <location>
        <begin position="124"/>
        <end position="143"/>
    </location>
</feature>
<feature type="transmembrane region" description="Helical" evidence="2">
    <location>
        <begin position="69"/>
        <end position="89"/>
    </location>
</feature>
<feature type="region of interest" description="Disordered" evidence="1">
    <location>
        <begin position="1"/>
        <end position="45"/>
    </location>
</feature>
<evidence type="ECO:0000256" key="1">
    <source>
        <dbReference type="SAM" id="MobiDB-lite"/>
    </source>
</evidence>
<dbReference type="EMBL" id="BA000035">
    <property type="protein sequence ID" value="BAC16915.1"/>
    <property type="molecule type" value="Genomic_DNA"/>
</dbReference>
<dbReference type="STRING" id="196164.gene:10740495"/>
<feature type="transmembrane region" description="Helical" evidence="2">
    <location>
        <begin position="436"/>
        <end position="457"/>
    </location>
</feature>
<feature type="transmembrane region" description="Helical" evidence="2">
    <location>
        <begin position="255"/>
        <end position="273"/>
    </location>
</feature>
<dbReference type="AlphaFoldDB" id="Q8FUB5"/>
<name>Q8FUB5_COREF</name>
<accession>C8NRK0</accession>
<evidence type="ECO:0008006" key="5">
    <source>
        <dbReference type="Google" id="ProtNLM"/>
    </source>
</evidence>
<dbReference type="Proteomes" id="UP000001409">
    <property type="component" value="Chromosome"/>
</dbReference>
<reference evidence="3 4" key="1">
    <citation type="journal article" date="2003" name="Genome Res.">
        <title>Comparative complete genome sequence analysis of the amino acid replacements responsible for the thermostability of Corynebacterium efficiens.</title>
        <authorList>
            <person name="Nishio Y."/>
            <person name="Nakamura Y."/>
            <person name="Kawarabayasi Y."/>
            <person name="Usuda Y."/>
            <person name="Kimura E."/>
            <person name="Sugimoto S."/>
            <person name="Matsui K."/>
            <person name="Yamagishi A."/>
            <person name="Kikuchi H."/>
            <person name="Ikeo K."/>
            <person name="Gojobori T."/>
        </authorList>
    </citation>
    <scope>NUCLEOTIDE SEQUENCE [LARGE SCALE GENOMIC DNA]</scope>
    <source>
        <strain evidence="4">DSM 44549 / YS-314 / AJ 12310 / JCM 11189 / NBRC 100395</strain>
    </source>
</reference>
<dbReference type="Pfam" id="PF03806">
    <property type="entry name" value="ABG_transport"/>
    <property type="match status" value="1"/>
</dbReference>
<feature type="transmembrane region" description="Helical" evidence="2">
    <location>
        <begin position="164"/>
        <end position="187"/>
    </location>
</feature>
<evidence type="ECO:0000256" key="2">
    <source>
        <dbReference type="SAM" id="Phobius"/>
    </source>
</evidence>
<proteinExistence type="predicted"/>